<keyword evidence="12" id="KW-1208">Phospholipid metabolism</keyword>
<dbReference type="SUPFAM" id="SSF111331">
    <property type="entry name" value="NAD kinase/diacylglycerol kinase-like"/>
    <property type="match status" value="1"/>
</dbReference>
<organism evidence="14 15">
    <name type="scientific">Anaerococcus hydrogenalis</name>
    <dbReference type="NCBI Taxonomy" id="33029"/>
    <lineage>
        <taxon>Bacteria</taxon>
        <taxon>Bacillati</taxon>
        <taxon>Bacillota</taxon>
        <taxon>Tissierellia</taxon>
        <taxon>Tissierellales</taxon>
        <taxon>Peptoniphilaceae</taxon>
        <taxon>Anaerococcus</taxon>
    </lineage>
</organism>
<dbReference type="PROSITE" id="PS50146">
    <property type="entry name" value="DAGK"/>
    <property type="match status" value="1"/>
</dbReference>
<dbReference type="Pfam" id="PF00781">
    <property type="entry name" value="DAGK_cat"/>
    <property type="match status" value="1"/>
</dbReference>
<dbReference type="RefSeq" id="WP_102197417.1">
    <property type="nucleotide sequence ID" value="NZ_PNHP01000001.1"/>
</dbReference>
<evidence type="ECO:0000256" key="12">
    <source>
        <dbReference type="ARBA" id="ARBA00023264"/>
    </source>
</evidence>
<evidence type="ECO:0000313" key="14">
    <source>
        <dbReference type="EMBL" id="PMC82322.1"/>
    </source>
</evidence>
<evidence type="ECO:0000313" key="15">
    <source>
        <dbReference type="Proteomes" id="UP000235658"/>
    </source>
</evidence>
<dbReference type="SMART" id="SM00046">
    <property type="entry name" value="DAGKc"/>
    <property type="match status" value="1"/>
</dbReference>
<dbReference type="GeneID" id="84577735"/>
<dbReference type="NCBIfam" id="TIGR00147">
    <property type="entry name" value="YegS/Rv2252/BmrU family lipid kinase"/>
    <property type="match status" value="1"/>
</dbReference>
<evidence type="ECO:0000256" key="1">
    <source>
        <dbReference type="ARBA" id="ARBA00001946"/>
    </source>
</evidence>
<sequence length="314" mass="35908">MRKILFILSSKAGKTEFDIKKHDIEKIYNKKDLEENVEIIHTSYKDHGKIAAKNFIYKYKNLKKTIIVAGGDGSLNEIANVIYENDLENTSLGLIPMGTGNDFSKNFSYKNFKVENLLNLKDRKIDLIKVNNKIGINVLSIGFDTLVLEKAYEFLNKNPHLGKKAYLLGVIKALKHLSYKDLSFKIYDKDNKAIEFEDKFLLSAICNGGYYGSGFNPAPSAKIDDGLLNLVYAKKLPNLLLPSLIIRYKFGLLEKSKYLDEIKIKKGQIRSSEKILANIDGEIFESKKINFQILENSLTWTYFDKTQKNVRLKI</sequence>
<dbReference type="GO" id="GO:0005524">
    <property type="term" value="F:ATP binding"/>
    <property type="evidence" value="ECO:0007669"/>
    <property type="project" value="UniProtKB-KW"/>
</dbReference>
<dbReference type="InterPro" id="IPR045540">
    <property type="entry name" value="YegS/DAGK_C"/>
</dbReference>
<gene>
    <name evidence="14" type="ORF">CJ192_00895</name>
</gene>
<protein>
    <submittedName>
        <fullName evidence="14">Diacylglycerol kinase</fullName>
    </submittedName>
</protein>
<evidence type="ECO:0000256" key="7">
    <source>
        <dbReference type="ARBA" id="ARBA00022777"/>
    </source>
</evidence>
<feature type="domain" description="DAGKc" evidence="13">
    <location>
        <begin position="1"/>
        <end position="134"/>
    </location>
</feature>
<evidence type="ECO:0000256" key="6">
    <source>
        <dbReference type="ARBA" id="ARBA00022741"/>
    </source>
</evidence>
<keyword evidence="8" id="KW-0067">ATP-binding</keyword>
<keyword evidence="10" id="KW-0443">Lipid metabolism</keyword>
<dbReference type="InterPro" id="IPR001206">
    <property type="entry name" value="Diacylglycerol_kinase_cat_dom"/>
</dbReference>
<comment type="similarity">
    <text evidence="2">Belongs to the diacylglycerol/lipid kinase family.</text>
</comment>
<evidence type="ECO:0000256" key="3">
    <source>
        <dbReference type="ARBA" id="ARBA00022516"/>
    </source>
</evidence>
<reference evidence="14 15" key="1">
    <citation type="submission" date="2017-09" db="EMBL/GenBank/DDBJ databases">
        <title>Bacterial strain isolated from the female urinary microbiota.</title>
        <authorList>
            <person name="Thomas-White K."/>
            <person name="Kumar N."/>
            <person name="Forster S."/>
            <person name="Putonti C."/>
            <person name="Lawley T."/>
            <person name="Wolfe A.J."/>
        </authorList>
    </citation>
    <scope>NUCLEOTIDE SEQUENCE [LARGE SCALE GENOMIC DNA]</scope>
    <source>
        <strain evidence="14 15">UMB0204</strain>
    </source>
</reference>
<evidence type="ECO:0000256" key="4">
    <source>
        <dbReference type="ARBA" id="ARBA00022679"/>
    </source>
</evidence>
<dbReference type="Gene3D" id="2.60.200.40">
    <property type="match status" value="1"/>
</dbReference>
<keyword evidence="9" id="KW-0460">Magnesium</keyword>
<evidence type="ECO:0000256" key="8">
    <source>
        <dbReference type="ARBA" id="ARBA00022840"/>
    </source>
</evidence>
<dbReference type="GO" id="GO:0008654">
    <property type="term" value="P:phospholipid biosynthetic process"/>
    <property type="evidence" value="ECO:0007669"/>
    <property type="project" value="UniProtKB-KW"/>
</dbReference>
<evidence type="ECO:0000256" key="11">
    <source>
        <dbReference type="ARBA" id="ARBA00023209"/>
    </source>
</evidence>
<keyword evidence="5" id="KW-0479">Metal-binding</keyword>
<proteinExistence type="inferred from homology"/>
<evidence type="ECO:0000256" key="2">
    <source>
        <dbReference type="ARBA" id="ARBA00005983"/>
    </source>
</evidence>
<accession>A0A2N6UKD5</accession>
<dbReference type="InterPro" id="IPR005218">
    <property type="entry name" value="Diacylglycerol/lipid_kinase"/>
</dbReference>
<evidence type="ECO:0000259" key="13">
    <source>
        <dbReference type="PROSITE" id="PS50146"/>
    </source>
</evidence>
<dbReference type="Gene3D" id="3.40.50.10330">
    <property type="entry name" value="Probable inorganic polyphosphate/atp-NAD kinase, domain 1"/>
    <property type="match status" value="1"/>
</dbReference>
<dbReference type="GO" id="GO:0005886">
    <property type="term" value="C:plasma membrane"/>
    <property type="evidence" value="ECO:0007669"/>
    <property type="project" value="TreeGrafter"/>
</dbReference>
<name>A0A2N6UKD5_9FIRM</name>
<evidence type="ECO:0000256" key="9">
    <source>
        <dbReference type="ARBA" id="ARBA00022842"/>
    </source>
</evidence>
<dbReference type="EMBL" id="PNHP01000001">
    <property type="protein sequence ID" value="PMC82322.1"/>
    <property type="molecule type" value="Genomic_DNA"/>
</dbReference>
<keyword evidence="4" id="KW-0808">Transferase</keyword>
<keyword evidence="7 14" id="KW-0418">Kinase</keyword>
<dbReference type="GO" id="GO:0016301">
    <property type="term" value="F:kinase activity"/>
    <property type="evidence" value="ECO:0007669"/>
    <property type="project" value="UniProtKB-KW"/>
</dbReference>
<dbReference type="InterPro" id="IPR050187">
    <property type="entry name" value="Lipid_Phosphate_FormReg"/>
</dbReference>
<comment type="cofactor">
    <cofactor evidence="1">
        <name>Mg(2+)</name>
        <dbReference type="ChEBI" id="CHEBI:18420"/>
    </cofactor>
</comment>
<dbReference type="Proteomes" id="UP000235658">
    <property type="component" value="Unassembled WGS sequence"/>
</dbReference>
<dbReference type="PANTHER" id="PTHR12358">
    <property type="entry name" value="SPHINGOSINE KINASE"/>
    <property type="match status" value="1"/>
</dbReference>
<keyword evidence="11" id="KW-0594">Phospholipid biosynthesis</keyword>
<keyword evidence="3" id="KW-0444">Lipid biosynthesis</keyword>
<dbReference type="InterPro" id="IPR016064">
    <property type="entry name" value="NAD/diacylglycerol_kinase_sf"/>
</dbReference>
<dbReference type="InterPro" id="IPR017438">
    <property type="entry name" value="ATP-NAD_kinase_N"/>
</dbReference>
<evidence type="ECO:0000256" key="10">
    <source>
        <dbReference type="ARBA" id="ARBA00023098"/>
    </source>
</evidence>
<dbReference type="PANTHER" id="PTHR12358:SF106">
    <property type="entry name" value="LIPID KINASE YEGS"/>
    <property type="match status" value="1"/>
</dbReference>
<dbReference type="AlphaFoldDB" id="A0A2N6UKD5"/>
<evidence type="ECO:0000256" key="5">
    <source>
        <dbReference type="ARBA" id="ARBA00022723"/>
    </source>
</evidence>
<comment type="caution">
    <text evidence="14">The sequence shown here is derived from an EMBL/GenBank/DDBJ whole genome shotgun (WGS) entry which is preliminary data.</text>
</comment>
<keyword evidence="6" id="KW-0547">Nucleotide-binding</keyword>
<dbReference type="GO" id="GO:0046872">
    <property type="term" value="F:metal ion binding"/>
    <property type="evidence" value="ECO:0007669"/>
    <property type="project" value="UniProtKB-KW"/>
</dbReference>
<dbReference type="Pfam" id="PF19279">
    <property type="entry name" value="YegS_C"/>
    <property type="match status" value="1"/>
</dbReference>